<dbReference type="EMBL" id="OX596096">
    <property type="protein sequence ID" value="CAM9542051.1"/>
    <property type="molecule type" value="Genomic_DNA"/>
</dbReference>
<gene>
    <name evidence="1" type="ORF">MRATA1EN22A_LOCUS3980</name>
</gene>
<organism evidence="1 2">
    <name type="scientific">Rangifer tarandus platyrhynchus</name>
    <name type="common">Svalbard reindeer</name>
    <dbReference type="NCBI Taxonomy" id="3082113"/>
    <lineage>
        <taxon>Eukaryota</taxon>
        <taxon>Metazoa</taxon>
        <taxon>Chordata</taxon>
        <taxon>Craniata</taxon>
        <taxon>Vertebrata</taxon>
        <taxon>Euteleostomi</taxon>
        <taxon>Mammalia</taxon>
        <taxon>Eutheria</taxon>
        <taxon>Laurasiatheria</taxon>
        <taxon>Artiodactyla</taxon>
        <taxon>Ruminantia</taxon>
        <taxon>Pecora</taxon>
        <taxon>Cervidae</taxon>
        <taxon>Odocoileinae</taxon>
        <taxon>Rangifer</taxon>
    </lineage>
</organism>
<name>A0AC59YB05_RANTA</name>
<protein>
    <submittedName>
        <fullName evidence="1">Uncharacterized protein</fullName>
    </submittedName>
</protein>
<evidence type="ECO:0000313" key="2">
    <source>
        <dbReference type="Proteomes" id="UP001162501"/>
    </source>
</evidence>
<proteinExistence type="predicted"/>
<reference evidence="1" key="1">
    <citation type="submission" date="2023-05" db="EMBL/GenBank/DDBJ databases">
        <authorList>
            <consortium name="ELIXIR-Norway"/>
        </authorList>
    </citation>
    <scope>NUCLEOTIDE SEQUENCE</scope>
</reference>
<accession>A0AC59YB05</accession>
<evidence type="ECO:0000313" key="1">
    <source>
        <dbReference type="EMBL" id="CAM9542051.1"/>
    </source>
</evidence>
<sequence>MSGLLAALAEGRVESVTSELRRLTDAAGGVHSRAVGVQGPRLASAPSELCDSCVPRYPDLSFLSVQTLSGVARTQENLQARDLPIPWEHLAQLLLRRGSHTALARAAPETGNTGVPPGLSLPTENDTLAPAVTYGLADPEAGGRGQRRWFH</sequence>
<reference evidence="1" key="2">
    <citation type="submission" date="2025-03" db="EMBL/GenBank/DDBJ databases">
        <authorList>
            <consortium name="ELIXIR-Norway"/>
            <consortium name="Elixir Norway"/>
        </authorList>
    </citation>
    <scope>NUCLEOTIDE SEQUENCE</scope>
</reference>
<dbReference type="Proteomes" id="UP001162501">
    <property type="component" value="Chromosome 12"/>
</dbReference>